<dbReference type="OrthoDB" id="423221at2759"/>
<keyword evidence="3" id="KW-0547">Nucleotide-binding</keyword>
<feature type="compositionally biased region" description="Basic and acidic residues" evidence="6">
    <location>
        <begin position="1446"/>
        <end position="1456"/>
    </location>
</feature>
<keyword evidence="5" id="KW-0067">ATP-binding</keyword>
<evidence type="ECO:0000256" key="6">
    <source>
        <dbReference type="SAM" id="MobiDB-lite"/>
    </source>
</evidence>
<dbReference type="InterPro" id="IPR000330">
    <property type="entry name" value="SNF2_N"/>
</dbReference>
<feature type="region of interest" description="Disordered" evidence="6">
    <location>
        <begin position="22"/>
        <end position="47"/>
    </location>
</feature>
<dbReference type="PROSITE" id="PS51194">
    <property type="entry name" value="HELICASE_CTER"/>
    <property type="match status" value="1"/>
</dbReference>
<dbReference type="InterPro" id="IPR050628">
    <property type="entry name" value="SNF2_RAD54_helicase_TF"/>
</dbReference>
<dbReference type="GO" id="GO:0016787">
    <property type="term" value="F:hydrolase activity"/>
    <property type="evidence" value="ECO:0007669"/>
    <property type="project" value="UniProtKB-KW"/>
</dbReference>
<evidence type="ECO:0000256" key="4">
    <source>
        <dbReference type="ARBA" id="ARBA00022801"/>
    </source>
</evidence>
<dbReference type="Pfam" id="PF00176">
    <property type="entry name" value="SNF2-rel_dom"/>
    <property type="match status" value="1"/>
</dbReference>
<evidence type="ECO:0000313" key="8">
    <source>
        <dbReference type="EMBL" id="PPR04514.1"/>
    </source>
</evidence>
<dbReference type="GO" id="GO:0032259">
    <property type="term" value="P:methylation"/>
    <property type="evidence" value="ECO:0007669"/>
    <property type="project" value="UniProtKB-KW"/>
</dbReference>
<feature type="compositionally biased region" description="Basic residues" evidence="6">
    <location>
        <begin position="1495"/>
        <end position="1504"/>
    </location>
</feature>
<dbReference type="PANTHER" id="PTHR45626:SF26">
    <property type="entry name" value="FAMILY HELICASE, PUTATIVE (AFU_ORTHOLOGUE AFUA_2G09120)-RELATED"/>
    <property type="match status" value="1"/>
</dbReference>
<keyword evidence="1" id="KW-0489">Methyltransferase</keyword>
<dbReference type="GO" id="GO:0005524">
    <property type="term" value="F:ATP binding"/>
    <property type="evidence" value="ECO:0007669"/>
    <property type="project" value="UniProtKB-KW"/>
</dbReference>
<sequence>MARGRKRKSLPEGQQLITAFFSKGQTEARASSQADTTIEPADSNIRTEDEIVHEPLEEDNMVLDEVADSDVTAESVINLPFGHAAGDIAEVADNHFSDLESVNEPHSEGPEVDDMGEAADTDHLDAESVNDAQEVLDEDDAELIEDSEHSDDGIDDADASDGPARRKYTAPDASSHPPIHEISAIFDDLVSRMSDVLSEVQGQNLRVATMCSGTESPLLALEMIQSSISKRYGFSFFFKHVFSCEIEPFKQAYIERNFHPPLLFRDVCELGNSEAHTAYGSLALVPGDVDILIAGTSCVDFSNLNNKKKDINAGGESGRTFHGMISWIQLHRPPIVVLENIYKAPWGAIQSRFEEIGYSATCSILDTKHYYIPQTRRRGYLLAVDQNHSSIPEKWKELVTKKLKRPASSTLDAFLLDFDDPRVHQAHQKLVQENLRGLRRRGKRVDWGKCESRNQDERRGLELGSKRPLTNWKEGGFCKLPDFAWNDWAATQVERVLDLIQSLSVERGIDFPSSQVWNLSQNADRTSNSKIAGISPCLTPFMIPYITNRGGPMVGLEALCMQGLPIDRLLLTRESTRNLSDLAGNAMSTPVVGACILAVLVTCKSLLKDVRDRKACESGKGEQHSQSDSESLELTKADYSRVFPNSIVGEEDLVQEPLDLASVQTLPLPELLAEAQRSKRLCRCEGRTDVTTRPLFICTHCTNTFCKQCKGRPEHDAKALDFSGSPRVHPSNFSAKLKAIVPMCISMSNVDQAMLDELRVSTTVSEPNWLAWSAAVIKASQSEMRFVETKRQDIWRVIYESPYAKLELYLHPQQPEWRLYALPEPIAPANADIRQILQSPVGRLTCKDGLFDGHWQFALPSMATIQVRIQGSGDLVDSWEKRLGLEGDMFKNKLVHSKLAIHVEDRDKSKLIRDISGTYELLENCGTANGALHKKAEQESSGLPPLFMLFDPHRTNSALDCFVFSSDTRRLEYQEYRPIVCKLDSTWRQSDIVNAEVVCSSIPFEWVEAESIRLGPSRASKSDAEFGTPAWNFTDMPVNQGACKDAKAFLTCKVHLRGQVGFEWPQGEWTDVGEIQERTTLRALAWLLERVRHVNGKSLCSWQEIGVHDNRNCGRCAPSAPELSWVQSGKTFVAIEDPAQAGEYERRLKNRPKPFVTQLNLVDGSGLVRVGINIPSIIHRATSRLPTKNRSGDITLSWRLDTSFTPATVVNVAKFTILSNKTDEEYTQPPSFKTLLLRKEQLRSLDWMVRQESPDALTFTEEEISEGLLEALGWRAEGRAQRPVHVRGGVLADDVGYGKTAITLGLIDCTSPRVETAFEKRGEFSGKINVKGTLIIVPPHLTKQWKAEVEKFTGDRFEVLVIETALKLNSTKIKDIQTSDIIIVASSLFKSLVYLDNLRLLAGAGALPLSGGRHFEAQLEKTLAALRQQVDLLRTSGPQALLDEIKRKDLQQRPDETPSVVLLPSKRRKGKASETTVGNVTERLPGDEQGDSKSKAKTQKRKRQASGEAPSGTPTDVEETRRQADSQHSSKKLKAALGGSDSSEHDVEMALDPIDHRKSARDDKNPIAPEAKPGDKISEGPRNADNMDVDDSAEQVETKRNSKQKKAMPKPKPKVDRADKDIWKLGSKGVQDDWTLMRAPCFEMFHFERLVVDEYTYVNGQIHASVTNLTADRRWILSGTSPTYDFAAVKSIATFLHVHLGVDDEDEGESVETKRRFKERTTAEQFHSFREVHTTEWHENRNVIAQKFLDQFVRKNVAEIDEIPSKVEIKYVVLSAAERAIYLELEHHLRSLDMTIRRRKKTESDREKRLAEALGSSETADEALLKRCSHFDLEMLKKDSTTACETIVEAREEQLTQCKNALSEAFKAGVARETKLQDVQQSSKFADYLRTSRTDVNDKDATDIIAELLDDAGAGALSTESDPGGAAQSSSLSAKEQVDLLAAQRDHTHEVRRLVKELVGRVRSLRFFKVVRTIQKRDDSTPLEFCPGCKQHLPISEVAVLSTCGHTGCPSCLEKSTKNDRCIYAALGHCKLGARPSDIVKAEVLGVDDIEQKGEGRYFGKKLESVVDLIKNHIPKTERILVFVQFRDLMKKLAEAFKEHDILYLEIDGTATVKSNTLRAFQNNSKERVLLLNVMDESASGANLTSANHAIFLSPLLAPSPEVYTAAETQAVGRLVRYGQTKPVTIWRFITKDTIDEVIYKERTGAGAPTVDE</sequence>
<dbReference type="STRING" id="231916.A0A409YP69"/>
<dbReference type="InterPro" id="IPR014001">
    <property type="entry name" value="Helicase_ATP-bd"/>
</dbReference>
<feature type="compositionally biased region" description="Basic residues" evidence="6">
    <location>
        <begin position="1601"/>
        <end position="1612"/>
    </location>
</feature>
<dbReference type="InterPro" id="IPR049730">
    <property type="entry name" value="SNF2/RAD54-like_C"/>
</dbReference>
<evidence type="ECO:0000256" key="3">
    <source>
        <dbReference type="ARBA" id="ARBA00022741"/>
    </source>
</evidence>
<reference evidence="8 9" key="1">
    <citation type="journal article" date="2018" name="Evol. Lett.">
        <title>Horizontal gene cluster transfer increased hallucinogenic mushroom diversity.</title>
        <authorList>
            <person name="Reynolds H.T."/>
            <person name="Vijayakumar V."/>
            <person name="Gluck-Thaler E."/>
            <person name="Korotkin H.B."/>
            <person name="Matheny P.B."/>
            <person name="Slot J.C."/>
        </authorList>
    </citation>
    <scope>NUCLEOTIDE SEQUENCE [LARGE SCALE GENOMIC DNA]</scope>
    <source>
        <strain evidence="8 9">SRW20</strain>
    </source>
</reference>
<protein>
    <recommendedName>
        <fullName evidence="7">Helicase C-terminal domain-containing protein</fullName>
    </recommendedName>
</protein>
<accession>A0A409YP69</accession>
<keyword evidence="2" id="KW-0808">Transferase</keyword>
<dbReference type="SUPFAM" id="SSF52540">
    <property type="entry name" value="P-loop containing nucleoside triphosphate hydrolases"/>
    <property type="match status" value="2"/>
</dbReference>
<feature type="domain" description="Helicase C-terminal" evidence="7">
    <location>
        <begin position="2062"/>
        <end position="2213"/>
    </location>
</feature>
<dbReference type="Gene3D" id="3.40.50.10810">
    <property type="entry name" value="Tandem AAA-ATPase domain"/>
    <property type="match status" value="1"/>
</dbReference>
<comment type="caution">
    <text evidence="8">The sequence shown here is derived from an EMBL/GenBank/DDBJ whole genome shotgun (WGS) entry which is preliminary data.</text>
</comment>
<evidence type="ECO:0000256" key="2">
    <source>
        <dbReference type="ARBA" id="ARBA00022679"/>
    </source>
</evidence>
<dbReference type="InterPro" id="IPR029063">
    <property type="entry name" value="SAM-dependent_MTases_sf"/>
</dbReference>
<dbReference type="Gene3D" id="3.40.50.300">
    <property type="entry name" value="P-loop containing nucleotide triphosphate hydrolases"/>
    <property type="match status" value="1"/>
</dbReference>
<dbReference type="SUPFAM" id="SSF53335">
    <property type="entry name" value="S-adenosyl-L-methionine-dependent methyltransferases"/>
    <property type="match status" value="1"/>
</dbReference>
<dbReference type="Pfam" id="PF00271">
    <property type="entry name" value="Helicase_C"/>
    <property type="match status" value="1"/>
</dbReference>
<dbReference type="GO" id="GO:0008168">
    <property type="term" value="F:methyltransferase activity"/>
    <property type="evidence" value="ECO:0007669"/>
    <property type="project" value="UniProtKB-KW"/>
</dbReference>
<dbReference type="Proteomes" id="UP000284706">
    <property type="component" value="Unassembled WGS sequence"/>
</dbReference>
<name>A0A409YP69_9AGAR</name>
<evidence type="ECO:0000256" key="5">
    <source>
        <dbReference type="ARBA" id="ARBA00022840"/>
    </source>
</evidence>
<dbReference type="EMBL" id="NHYE01000617">
    <property type="protein sequence ID" value="PPR04514.1"/>
    <property type="molecule type" value="Genomic_DNA"/>
</dbReference>
<dbReference type="Gene3D" id="3.40.50.150">
    <property type="entry name" value="Vaccinia Virus protein VP39"/>
    <property type="match status" value="1"/>
</dbReference>
<dbReference type="GO" id="GO:0006281">
    <property type="term" value="P:DNA repair"/>
    <property type="evidence" value="ECO:0007669"/>
    <property type="project" value="TreeGrafter"/>
</dbReference>
<evidence type="ECO:0000259" key="7">
    <source>
        <dbReference type="PROSITE" id="PS51194"/>
    </source>
</evidence>
<dbReference type="CDD" id="cd18793">
    <property type="entry name" value="SF2_C_SNF"/>
    <property type="match status" value="1"/>
</dbReference>
<feature type="compositionally biased region" description="Polar residues" evidence="6">
    <location>
        <begin position="23"/>
        <end position="36"/>
    </location>
</feature>
<evidence type="ECO:0000313" key="9">
    <source>
        <dbReference type="Proteomes" id="UP000284706"/>
    </source>
</evidence>
<dbReference type="InParanoid" id="A0A409YP69"/>
<feature type="compositionally biased region" description="Basic and acidic residues" evidence="6">
    <location>
        <begin position="1542"/>
        <end position="1565"/>
    </location>
</feature>
<dbReference type="InterPro" id="IPR001650">
    <property type="entry name" value="Helicase_C-like"/>
</dbReference>
<dbReference type="SMART" id="SM00487">
    <property type="entry name" value="DEXDc"/>
    <property type="match status" value="1"/>
</dbReference>
<dbReference type="PANTHER" id="PTHR45626">
    <property type="entry name" value="TRANSCRIPTION TERMINATION FACTOR 2-RELATED"/>
    <property type="match status" value="1"/>
</dbReference>
<keyword evidence="9" id="KW-1185">Reference proteome</keyword>
<dbReference type="Pfam" id="PF00145">
    <property type="entry name" value="DNA_methylase"/>
    <property type="match status" value="1"/>
</dbReference>
<keyword evidence="4" id="KW-0378">Hydrolase</keyword>
<evidence type="ECO:0000256" key="1">
    <source>
        <dbReference type="ARBA" id="ARBA00022603"/>
    </source>
</evidence>
<dbReference type="GO" id="GO:0005634">
    <property type="term" value="C:nucleus"/>
    <property type="evidence" value="ECO:0007669"/>
    <property type="project" value="TreeGrafter"/>
</dbReference>
<feature type="region of interest" description="Disordered" evidence="6">
    <location>
        <begin position="144"/>
        <end position="176"/>
    </location>
</feature>
<feature type="compositionally biased region" description="Basic and acidic residues" evidence="6">
    <location>
        <begin position="1484"/>
        <end position="1494"/>
    </location>
</feature>
<gene>
    <name evidence="8" type="ORF">CVT26_002382</name>
</gene>
<dbReference type="GO" id="GO:0008094">
    <property type="term" value="F:ATP-dependent activity, acting on DNA"/>
    <property type="evidence" value="ECO:0007669"/>
    <property type="project" value="TreeGrafter"/>
</dbReference>
<dbReference type="InterPro" id="IPR038718">
    <property type="entry name" value="SNF2-like_sf"/>
</dbReference>
<dbReference type="InterPro" id="IPR027417">
    <property type="entry name" value="P-loop_NTPase"/>
</dbReference>
<organism evidence="8 9">
    <name type="scientific">Gymnopilus dilepis</name>
    <dbReference type="NCBI Taxonomy" id="231916"/>
    <lineage>
        <taxon>Eukaryota</taxon>
        <taxon>Fungi</taxon>
        <taxon>Dikarya</taxon>
        <taxon>Basidiomycota</taxon>
        <taxon>Agaricomycotina</taxon>
        <taxon>Agaricomycetes</taxon>
        <taxon>Agaricomycetidae</taxon>
        <taxon>Agaricales</taxon>
        <taxon>Agaricineae</taxon>
        <taxon>Hymenogastraceae</taxon>
        <taxon>Gymnopilus</taxon>
    </lineage>
</organism>
<dbReference type="InterPro" id="IPR001525">
    <property type="entry name" value="C5_MeTfrase"/>
</dbReference>
<feature type="region of interest" description="Disordered" evidence="6">
    <location>
        <begin position="1446"/>
        <end position="1618"/>
    </location>
</feature>
<proteinExistence type="predicted"/>